<accession>A0AAN7CUG2</accession>
<protein>
    <submittedName>
        <fullName evidence="1">Uncharacterized protein</fullName>
    </submittedName>
</protein>
<evidence type="ECO:0000313" key="2">
    <source>
        <dbReference type="Proteomes" id="UP001303647"/>
    </source>
</evidence>
<reference evidence="1" key="1">
    <citation type="journal article" date="2023" name="Mol. Phylogenet. Evol.">
        <title>Genome-scale phylogeny and comparative genomics of the fungal order Sordariales.</title>
        <authorList>
            <person name="Hensen N."/>
            <person name="Bonometti L."/>
            <person name="Westerberg I."/>
            <person name="Brannstrom I.O."/>
            <person name="Guillou S."/>
            <person name="Cros-Aarteil S."/>
            <person name="Calhoun S."/>
            <person name="Haridas S."/>
            <person name="Kuo A."/>
            <person name="Mondo S."/>
            <person name="Pangilinan J."/>
            <person name="Riley R."/>
            <person name="LaButti K."/>
            <person name="Andreopoulos B."/>
            <person name="Lipzen A."/>
            <person name="Chen C."/>
            <person name="Yan M."/>
            <person name="Daum C."/>
            <person name="Ng V."/>
            <person name="Clum A."/>
            <person name="Steindorff A."/>
            <person name="Ohm R.A."/>
            <person name="Martin F."/>
            <person name="Silar P."/>
            <person name="Natvig D.O."/>
            <person name="Lalanne C."/>
            <person name="Gautier V."/>
            <person name="Ament-Velasquez S.L."/>
            <person name="Kruys A."/>
            <person name="Hutchinson M.I."/>
            <person name="Powell A.J."/>
            <person name="Barry K."/>
            <person name="Miller A.N."/>
            <person name="Grigoriev I.V."/>
            <person name="Debuchy R."/>
            <person name="Gladieux P."/>
            <person name="Hiltunen Thoren M."/>
            <person name="Johannesson H."/>
        </authorList>
    </citation>
    <scope>NUCLEOTIDE SEQUENCE</scope>
    <source>
        <strain evidence="1">CBS 359.72</strain>
    </source>
</reference>
<dbReference type="EMBL" id="MU857640">
    <property type="protein sequence ID" value="KAK4248241.1"/>
    <property type="molecule type" value="Genomic_DNA"/>
</dbReference>
<sequence length="111" mass="13477">MCYFDQQLWSCGWWKWGRFREQCPKEYRTGETCGLKLIYRTNTEGALCKNCDAIQKKQRRVAKMTEDIKRWRCEGNRRATIEKTEREIGELNHQIQKIWADHELRKNSISY</sequence>
<dbReference type="Proteomes" id="UP001303647">
    <property type="component" value="Unassembled WGS sequence"/>
</dbReference>
<proteinExistence type="predicted"/>
<gene>
    <name evidence="1" type="ORF">C7999DRAFT_40522</name>
</gene>
<organism evidence="1 2">
    <name type="scientific">Corynascus novoguineensis</name>
    <dbReference type="NCBI Taxonomy" id="1126955"/>
    <lineage>
        <taxon>Eukaryota</taxon>
        <taxon>Fungi</taxon>
        <taxon>Dikarya</taxon>
        <taxon>Ascomycota</taxon>
        <taxon>Pezizomycotina</taxon>
        <taxon>Sordariomycetes</taxon>
        <taxon>Sordariomycetidae</taxon>
        <taxon>Sordariales</taxon>
        <taxon>Chaetomiaceae</taxon>
        <taxon>Corynascus</taxon>
    </lineage>
</organism>
<reference evidence="1" key="2">
    <citation type="submission" date="2023-05" db="EMBL/GenBank/DDBJ databases">
        <authorList>
            <consortium name="Lawrence Berkeley National Laboratory"/>
            <person name="Steindorff A."/>
            <person name="Hensen N."/>
            <person name="Bonometti L."/>
            <person name="Westerberg I."/>
            <person name="Brannstrom I.O."/>
            <person name="Guillou S."/>
            <person name="Cros-Aarteil S."/>
            <person name="Calhoun S."/>
            <person name="Haridas S."/>
            <person name="Kuo A."/>
            <person name="Mondo S."/>
            <person name="Pangilinan J."/>
            <person name="Riley R."/>
            <person name="Labutti K."/>
            <person name="Andreopoulos B."/>
            <person name="Lipzen A."/>
            <person name="Chen C."/>
            <person name="Yanf M."/>
            <person name="Daum C."/>
            <person name="Ng V."/>
            <person name="Clum A."/>
            <person name="Ohm R."/>
            <person name="Martin F."/>
            <person name="Silar P."/>
            <person name="Natvig D."/>
            <person name="Lalanne C."/>
            <person name="Gautier V."/>
            <person name="Ament-Velasquez S.L."/>
            <person name="Kruys A."/>
            <person name="Hutchinson M.I."/>
            <person name="Powell A.J."/>
            <person name="Barry K."/>
            <person name="Miller A.N."/>
            <person name="Grigoriev I.V."/>
            <person name="Debuchy R."/>
            <person name="Gladieux P."/>
            <person name="Thoren M.H."/>
            <person name="Johannesson H."/>
        </authorList>
    </citation>
    <scope>NUCLEOTIDE SEQUENCE</scope>
    <source>
        <strain evidence="1">CBS 359.72</strain>
    </source>
</reference>
<comment type="caution">
    <text evidence="1">The sequence shown here is derived from an EMBL/GenBank/DDBJ whole genome shotgun (WGS) entry which is preliminary data.</text>
</comment>
<name>A0AAN7CUG2_9PEZI</name>
<keyword evidence="2" id="KW-1185">Reference proteome</keyword>
<evidence type="ECO:0000313" key="1">
    <source>
        <dbReference type="EMBL" id="KAK4248241.1"/>
    </source>
</evidence>
<dbReference type="AlphaFoldDB" id="A0AAN7CUG2"/>